<feature type="non-terminal residue" evidence="2">
    <location>
        <position position="89"/>
    </location>
</feature>
<keyword evidence="1" id="KW-0812">Transmembrane</keyword>
<dbReference type="EMBL" id="JAOCJW010000021">
    <property type="protein sequence ID" value="MDH2006232.1"/>
    <property type="molecule type" value="Genomic_DNA"/>
</dbReference>
<evidence type="ECO:0000313" key="2">
    <source>
        <dbReference type="EMBL" id="MDH2006232.1"/>
    </source>
</evidence>
<dbReference type="Proteomes" id="UP001161294">
    <property type="component" value="Unassembled WGS sequence"/>
</dbReference>
<feature type="transmembrane region" description="Helical" evidence="1">
    <location>
        <begin position="61"/>
        <end position="83"/>
    </location>
</feature>
<organism evidence="2 3">
    <name type="scientific">Comamonas aquatica</name>
    <dbReference type="NCBI Taxonomy" id="225991"/>
    <lineage>
        <taxon>Bacteria</taxon>
        <taxon>Pseudomonadati</taxon>
        <taxon>Pseudomonadota</taxon>
        <taxon>Betaproteobacteria</taxon>
        <taxon>Burkholderiales</taxon>
        <taxon>Comamonadaceae</taxon>
        <taxon>Comamonas</taxon>
    </lineage>
</organism>
<keyword evidence="1" id="KW-0472">Membrane</keyword>
<proteinExistence type="predicted"/>
<keyword evidence="1" id="KW-1133">Transmembrane helix</keyword>
<reference evidence="2" key="1">
    <citation type="submission" date="2022-09" db="EMBL/GenBank/DDBJ databases">
        <title>Intensive care unit water sources are persistently colonized with multi-drug resistant bacteria and are the site of extensive horizontal gene transfer of antibiotic resistance genes.</title>
        <authorList>
            <person name="Diorio-Toth L."/>
        </authorList>
    </citation>
    <scope>NUCLEOTIDE SEQUENCE</scope>
    <source>
        <strain evidence="2">GD03686</strain>
    </source>
</reference>
<dbReference type="RefSeq" id="WP_279871615.1">
    <property type="nucleotide sequence ID" value="NZ_JAOCIA010000019.1"/>
</dbReference>
<accession>A0AA42W2P5</accession>
<evidence type="ECO:0000313" key="3">
    <source>
        <dbReference type="Proteomes" id="UP001161294"/>
    </source>
</evidence>
<gene>
    <name evidence="2" type="ORF">N5J23_11850</name>
</gene>
<dbReference type="AlphaFoldDB" id="A0AA42W2P5"/>
<protein>
    <submittedName>
        <fullName evidence="2">Uncharacterized protein</fullName>
    </submittedName>
</protein>
<evidence type="ECO:0000256" key="1">
    <source>
        <dbReference type="SAM" id="Phobius"/>
    </source>
</evidence>
<feature type="transmembrane region" description="Helical" evidence="1">
    <location>
        <begin position="31"/>
        <end position="49"/>
    </location>
</feature>
<sequence length="89" mass="9833">MIKTFENFGASINTKFFPSSNNQKKLDNKHIFIFWTAVGALTQLLVFCGDMLTPLGFAHGILYAPATFFGLFANRVISIWLIGSLGMLG</sequence>
<name>A0AA42W2P5_9BURK</name>
<comment type="caution">
    <text evidence="2">The sequence shown here is derived from an EMBL/GenBank/DDBJ whole genome shotgun (WGS) entry which is preliminary data.</text>
</comment>